<name>A0A8R1TRS8_ONCVO</name>
<dbReference type="Proteomes" id="UP000024404">
    <property type="component" value="Unassembled WGS sequence"/>
</dbReference>
<evidence type="ECO:0000313" key="2">
    <source>
        <dbReference type="EnsemblMetazoa" id="OVOC3731.1"/>
    </source>
</evidence>
<accession>A0A8R1TRS8</accession>
<dbReference type="EnsemblMetazoa" id="OVOC3731.1">
    <property type="protein sequence ID" value="OVOC3731.1"/>
    <property type="gene ID" value="WBGene00240540"/>
</dbReference>
<feature type="transmembrane region" description="Helical" evidence="1">
    <location>
        <begin position="24"/>
        <end position="44"/>
    </location>
</feature>
<keyword evidence="1" id="KW-0812">Transmembrane</keyword>
<reference evidence="3" key="1">
    <citation type="submission" date="2013-10" db="EMBL/GenBank/DDBJ databases">
        <title>Genome sequencing of Onchocerca volvulus.</title>
        <authorList>
            <person name="Cotton J."/>
            <person name="Tsai J."/>
            <person name="Stanley E."/>
            <person name="Tracey A."/>
            <person name="Holroyd N."/>
            <person name="Lustigman S."/>
            <person name="Berriman M."/>
        </authorList>
    </citation>
    <scope>NUCLEOTIDE SEQUENCE</scope>
</reference>
<dbReference type="EMBL" id="CMVM020000121">
    <property type="status" value="NOT_ANNOTATED_CDS"/>
    <property type="molecule type" value="Genomic_DNA"/>
</dbReference>
<keyword evidence="3" id="KW-1185">Reference proteome</keyword>
<sequence length="95" mass="11135">MSSHYAFNPNDKKYYSCGCHVKKFTVIFGILEMFLVCFLITTALPNLNSRLCNELINKTYPMSSYANDTLSESKQQQFEKFVLQFIYFFGCNLER</sequence>
<evidence type="ECO:0000313" key="3">
    <source>
        <dbReference type="Proteomes" id="UP000024404"/>
    </source>
</evidence>
<organism evidence="2 3">
    <name type="scientific">Onchocerca volvulus</name>
    <dbReference type="NCBI Taxonomy" id="6282"/>
    <lineage>
        <taxon>Eukaryota</taxon>
        <taxon>Metazoa</taxon>
        <taxon>Ecdysozoa</taxon>
        <taxon>Nematoda</taxon>
        <taxon>Chromadorea</taxon>
        <taxon>Rhabditida</taxon>
        <taxon>Spirurina</taxon>
        <taxon>Spiruromorpha</taxon>
        <taxon>Filarioidea</taxon>
        <taxon>Onchocercidae</taxon>
        <taxon>Onchocerca</taxon>
    </lineage>
</organism>
<keyword evidence="1" id="KW-0472">Membrane</keyword>
<protein>
    <submittedName>
        <fullName evidence="2">Uncharacterized protein</fullName>
    </submittedName>
</protein>
<keyword evidence="1" id="KW-1133">Transmembrane helix</keyword>
<evidence type="ECO:0000256" key="1">
    <source>
        <dbReference type="SAM" id="Phobius"/>
    </source>
</evidence>
<reference evidence="2" key="2">
    <citation type="submission" date="2022-06" db="UniProtKB">
        <authorList>
            <consortium name="EnsemblMetazoa"/>
        </authorList>
    </citation>
    <scope>IDENTIFICATION</scope>
</reference>
<proteinExistence type="predicted"/>
<dbReference type="AlphaFoldDB" id="A0A8R1TRS8"/>